<dbReference type="Gene3D" id="2.60.40.1760">
    <property type="entry name" value="glycosyl hydrolase (family 31)"/>
    <property type="match status" value="1"/>
</dbReference>
<feature type="domain" description="DUF5110" evidence="5">
    <location>
        <begin position="727"/>
        <end position="792"/>
    </location>
</feature>
<reference evidence="7 8" key="1">
    <citation type="submission" date="2017-11" db="EMBL/GenBank/DDBJ databases">
        <title>Genomic Encyclopedia of Archaeal and Bacterial Type Strains, Phase II (KMG-II): From Individual Species to Whole Genera.</title>
        <authorList>
            <person name="Goeker M."/>
        </authorList>
    </citation>
    <scope>NUCLEOTIDE SEQUENCE [LARGE SCALE GENOMIC DNA]</scope>
    <source>
        <strain evidence="7 8">DSM 28175</strain>
    </source>
</reference>
<dbReference type="SUPFAM" id="SSF51011">
    <property type="entry name" value="Glycosyl hydrolase domain"/>
    <property type="match status" value="1"/>
</dbReference>
<sequence length="818" mass="93133">MVLRVVLCYKPIIPPLLKMTKLFFKAAVLFIAVYPAISFAQSYQFTASGAKGVANNQAFEIQFYSPNIVRVIKTPVGHAFVTENLSVIKKPVATALKTAKNGDQINLSSSQIKITLNLKSGAIAYLDKNGMPLLREKADGASFKPFDDAGNKTLTVSQSFILDKDEAIYGLGQHQRGNLSQRNQTYKNMMQGNTEDVVPFFQSVKGYGIFWDNYSPTTFSDKPEETLLSSDVGEGIDYYFMYGSNADGVIAQMRDLTGQAPMFPLWTYGFWQSKERYKTQDETVGVLKKYRELGVPIDGIVQDWQYWGNNYLWNSMEFLNVDFSNPQKMMSDIHKMNGHLMISIWSSFGPQTKPYRDMKPKNMLLDFNTWPESGSELWPPKMDYPSGVRPYDVYNPEAREIYWDYLNKGLFKFGIDGWWMDSTEPDHLSFKPTDLDLKTHLGSFRKVRNAYPLMGVGGVYDHQRKVTSDKRVFILTRSAFAGQQRYGANTWSGDITSSWETLQKQIPTGLNFSLSAIPYWNADIGGFFLSKYPRKLEDPEYRELYARWMEFGTFTPLMRSHGADAPREIYQFGKKGDKVYDAAEKYINLRYRLLPYIYSTSWDVTAHQSSMMRALFMDFSADKNVWDIPGEYMFGKSLLVNPVTSSMYTKVAGRDKAEDFGAVKSQETYLPAGRVWYDFWSGQKVAGGKKVSRETPLDIIPLYVKGGSIMPIGPKVQYSSEKNWDNMEIRVYPGADADFTLYEDENDNYNYEKGQYSEIVFHWDDKKGTLTIADRKGAFKGMLTNRTFNLTVAPAGIVTDAGKLKSVSYSGKKVSIKL</sequence>
<dbReference type="Pfam" id="PF01055">
    <property type="entry name" value="Glyco_hydro_31_2nd"/>
    <property type="match status" value="1"/>
</dbReference>
<keyword evidence="2 7" id="KW-0378">Hydrolase</keyword>
<dbReference type="InterPro" id="IPR025887">
    <property type="entry name" value="Glyco_hydro_31_N_dom"/>
</dbReference>
<dbReference type="InterPro" id="IPR033403">
    <property type="entry name" value="DUF5110"/>
</dbReference>
<feature type="domain" description="Glycoside hydrolase family 31 N-terminal" evidence="4">
    <location>
        <begin position="59"/>
        <end position="219"/>
    </location>
</feature>
<evidence type="ECO:0000313" key="8">
    <source>
        <dbReference type="Proteomes" id="UP000242687"/>
    </source>
</evidence>
<evidence type="ECO:0000313" key="7">
    <source>
        <dbReference type="EMBL" id="PJJ79998.1"/>
    </source>
</evidence>
<feature type="domain" description="Glycoside hydrolase family 31 TIM barrel" evidence="3">
    <location>
        <begin position="261"/>
        <end position="599"/>
    </location>
</feature>
<organism evidence="7 8">
    <name type="scientific">Mucilaginibacter auburnensis</name>
    <dbReference type="NCBI Taxonomy" id="1457233"/>
    <lineage>
        <taxon>Bacteria</taxon>
        <taxon>Pseudomonadati</taxon>
        <taxon>Bacteroidota</taxon>
        <taxon>Sphingobacteriia</taxon>
        <taxon>Sphingobacteriales</taxon>
        <taxon>Sphingobacteriaceae</taxon>
        <taxon>Mucilaginibacter</taxon>
    </lineage>
</organism>
<dbReference type="InterPro" id="IPR051816">
    <property type="entry name" value="Glycosyl_Hydrolase_31"/>
</dbReference>
<dbReference type="SUPFAM" id="SSF74650">
    <property type="entry name" value="Galactose mutarotase-like"/>
    <property type="match status" value="1"/>
</dbReference>
<dbReference type="CDD" id="cd14752">
    <property type="entry name" value="GH31_N"/>
    <property type="match status" value="1"/>
</dbReference>
<dbReference type="GO" id="GO:0030246">
    <property type="term" value="F:carbohydrate binding"/>
    <property type="evidence" value="ECO:0007669"/>
    <property type="project" value="InterPro"/>
</dbReference>
<dbReference type="InterPro" id="IPR017853">
    <property type="entry name" value="GH"/>
</dbReference>
<keyword evidence="8" id="KW-1185">Reference proteome</keyword>
<evidence type="ECO:0000256" key="2">
    <source>
        <dbReference type="RuleBase" id="RU361185"/>
    </source>
</evidence>
<dbReference type="Gene3D" id="3.20.20.80">
    <property type="entry name" value="Glycosidases"/>
    <property type="match status" value="1"/>
</dbReference>
<evidence type="ECO:0000259" key="3">
    <source>
        <dbReference type="Pfam" id="PF01055"/>
    </source>
</evidence>
<dbReference type="Pfam" id="PF17137">
    <property type="entry name" value="DUF5110"/>
    <property type="match status" value="1"/>
</dbReference>
<dbReference type="CDD" id="cd06591">
    <property type="entry name" value="GH31_xylosidase_XylS"/>
    <property type="match status" value="1"/>
</dbReference>
<dbReference type="InterPro" id="IPR013780">
    <property type="entry name" value="Glyco_hydro_b"/>
</dbReference>
<comment type="similarity">
    <text evidence="1 2">Belongs to the glycosyl hydrolase 31 family.</text>
</comment>
<dbReference type="SUPFAM" id="SSF51445">
    <property type="entry name" value="(Trans)glycosidases"/>
    <property type="match status" value="1"/>
</dbReference>
<gene>
    <name evidence="7" type="ORF">CLV57_3140</name>
</gene>
<dbReference type="Pfam" id="PF21365">
    <property type="entry name" value="Glyco_hydro_31_3rd"/>
    <property type="match status" value="1"/>
</dbReference>
<dbReference type="PANTHER" id="PTHR43863">
    <property type="entry name" value="HYDROLASE, PUTATIVE (AFU_ORTHOLOGUE AFUA_1G03140)-RELATED"/>
    <property type="match status" value="1"/>
</dbReference>
<comment type="caution">
    <text evidence="7">The sequence shown here is derived from an EMBL/GenBank/DDBJ whole genome shotgun (WGS) entry which is preliminary data.</text>
</comment>
<evidence type="ECO:0000259" key="6">
    <source>
        <dbReference type="Pfam" id="PF21365"/>
    </source>
</evidence>
<dbReference type="InterPro" id="IPR048395">
    <property type="entry name" value="Glyco_hydro_31_C"/>
</dbReference>
<dbReference type="InterPro" id="IPR000322">
    <property type="entry name" value="Glyco_hydro_31_TIM"/>
</dbReference>
<dbReference type="InterPro" id="IPR011013">
    <property type="entry name" value="Gal_mutarotase_sf_dom"/>
</dbReference>
<dbReference type="Pfam" id="PF13802">
    <property type="entry name" value="Gal_mutarotas_2"/>
    <property type="match status" value="1"/>
</dbReference>
<name>A0A2H9VNS0_9SPHI</name>
<dbReference type="Proteomes" id="UP000242687">
    <property type="component" value="Unassembled WGS sequence"/>
</dbReference>
<dbReference type="Gene3D" id="2.60.40.1180">
    <property type="entry name" value="Golgi alpha-mannosidase II"/>
    <property type="match status" value="2"/>
</dbReference>
<keyword evidence="2" id="KW-0326">Glycosidase</keyword>
<dbReference type="GO" id="GO:0005975">
    <property type="term" value="P:carbohydrate metabolic process"/>
    <property type="evidence" value="ECO:0007669"/>
    <property type="project" value="InterPro"/>
</dbReference>
<dbReference type="AlphaFoldDB" id="A0A2H9VNS0"/>
<feature type="domain" description="Glycosyl hydrolase family 31 C-terminal" evidence="6">
    <location>
        <begin position="609"/>
        <end position="710"/>
    </location>
</feature>
<dbReference type="EMBL" id="PGFJ01000002">
    <property type="protein sequence ID" value="PJJ79998.1"/>
    <property type="molecule type" value="Genomic_DNA"/>
</dbReference>
<proteinExistence type="inferred from homology"/>
<protein>
    <submittedName>
        <fullName evidence="7">Alpha-D-xyloside xylohydrolase</fullName>
    </submittedName>
</protein>
<dbReference type="PANTHER" id="PTHR43863:SF2">
    <property type="entry name" value="MALTASE-GLUCOAMYLASE"/>
    <property type="match status" value="1"/>
</dbReference>
<evidence type="ECO:0000256" key="1">
    <source>
        <dbReference type="ARBA" id="ARBA00007806"/>
    </source>
</evidence>
<evidence type="ECO:0000259" key="5">
    <source>
        <dbReference type="Pfam" id="PF17137"/>
    </source>
</evidence>
<accession>A0A2H9VNS0</accession>
<dbReference type="GO" id="GO:0004553">
    <property type="term" value="F:hydrolase activity, hydrolyzing O-glycosyl compounds"/>
    <property type="evidence" value="ECO:0007669"/>
    <property type="project" value="InterPro"/>
</dbReference>
<evidence type="ECO:0000259" key="4">
    <source>
        <dbReference type="Pfam" id="PF13802"/>
    </source>
</evidence>